<organism evidence="3">
    <name type="scientific">viral metagenome</name>
    <dbReference type="NCBI Taxonomy" id="1070528"/>
    <lineage>
        <taxon>unclassified sequences</taxon>
        <taxon>metagenomes</taxon>
        <taxon>organismal metagenomes</taxon>
    </lineage>
</organism>
<dbReference type="PANTHER" id="PTHR46394">
    <property type="entry name" value="ANNEXIN"/>
    <property type="match status" value="1"/>
</dbReference>
<dbReference type="EMBL" id="MN739465">
    <property type="protein sequence ID" value="QHT06143.1"/>
    <property type="molecule type" value="Genomic_DNA"/>
</dbReference>
<reference evidence="3" key="1">
    <citation type="journal article" date="2020" name="Nature">
        <title>Giant virus diversity and host interactions through global metagenomics.</title>
        <authorList>
            <person name="Schulz F."/>
            <person name="Roux S."/>
            <person name="Paez-Espino D."/>
            <person name="Jungbluth S."/>
            <person name="Walsh D.A."/>
            <person name="Denef V.J."/>
            <person name="McMahon K.D."/>
            <person name="Konstantinidis K.T."/>
            <person name="Eloe-Fadrosh E.A."/>
            <person name="Kyrpides N.C."/>
            <person name="Woyke T."/>
        </authorList>
    </citation>
    <scope>NUCLEOTIDE SEQUENCE</scope>
    <source>
        <strain evidence="3">GVMAG-M-3300021425-14</strain>
    </source>
</reference>
<sequence>MTIKNLLISGGGLNGIIFLGIIKQLVEEKYLNLNEIETIYGASVGSLIGVVLCLKIELNDIVDYFIERPWHKSLEKLNFNSSTFLNFFSDKGVIDDKLIKIILSNLLKAVELDEDITFLDLYNYSNKHLIISSVNLNTFSLDEFSYKTTPHMKIIDGVYCSCSIPLIFKPKYLNNTYYIDSGLIKNYPDREILKYGNKDETFGIAVLTPAEEIQINQNDDIFKFIYKIIQKLLVNFTRESEKILKYEIKFEHKSSLSNENSYDFFANKEYRKNMFEKGIKKAKLFLQSLNNSV</sequence>
<dbReference type="Gene3D" id="3.40.1090.10">
    <property type="entry name" value="Cytosolic phospholipase A2 catalytic domain"/>
    <property type="match status" value="2"/>
</dbReference>
<dbReference type="GO" id="GO:0006629">
    <property type="term" value="P:lipid metabolic process"/>
    <property type="evidence" value="ECO:0007669"/>
    <property type="project" value="UniProtKB-KW"/>
</dbReference>
<dbReference type="AlphaFoldDB" id="A0A6C0CPD2"/>
<dbReference type="PANTHER" id="PTHR46394:SF1">
    <property type="entry name" value="PNPLA DOMAIN-CONTAINING PROTEIN"/>
    <property type="match status" value="1"/>
</dbReference>
<accession>A0A6C0CPD2</accession>
<dbReference type="SUPFAM" id="SSF52151">
    <property type="entry name" value="FabD/lysophospholipase-like"/>
    <property type="match status" value="1"/>
</dbReference>
<evidence type="ECO:0000313" key="3">
    <source>
        <dbReference type="EMBL" id="QHT06143.1"/>
    </source>
</evidence>
<feature type="domain" description="PNPLA" evidence="2">
    <location>
        <begin position="6"/>
        <end position="193"/>
    </location>
</feature>
<evidence type="ECO:0000259" key="2">
    <source>
        <dbReference type="PROSITE" id="PS51635"/>
    </source>
</evidence>
<dbReference type="Pfam" id="PF01734">
    <property type="entry name" value="Patatin"/>
    <property type="match status" value="1"/>
</dbReference>
<keyword evidence="1" id="KW-0443">Lipid metabolism</keyword>
<dbReference type="InterPro" id="IPR052580">
    <property type="entry name" value="Lipid_Hydrolase"/>
</dbReference>
<dbReference type="PROSITE" id="PS51635">
    <property type="entry name" value="PNPLA"/>
    <property type="match status" value="1"/>
</dbReference>
<dbReference type="InterPro" id="IPR002641">
    <property type="entry name" value="PNPLA_dom"/>
</dbReference>
<protein>
    <recommendedName>
        <fullName evidence="2">PNPLA domain-containing protein</fullName>
    </recommendedName>
</protein>
<proteinExistence type="predicted"/>
<name>A0A6C0CPD2_9ZZZZ</name>
<evidence type="ECO:0000256" key="1">
    <source>
        <dbReference type="ARBA" id="ARBA00023098"/>
    </source>
</evidence>
<dbReference type="InterPro" id="IPR016035">
    <property type="entry name" value="Acyl_Trfase/lysoPLipase"/>
</dbReference>